<dbReference type="InterPro" id="IPR045853">
    <property type="entry name" value="Pep_chain_release_fac_I_sf"/>
</dbReference>
<comment type="similarity">
    <text evidence="1">Belongs to the prokaryotic/mitochondrial release factor family.</text>
</comment>
<dbReference type="InterPro" id="IPR000352">
    <property type="entry name" value="Pep_chain_release_fac_I"/>
</dbReference>
<evidence type="ECO:0000259" key="2">
    <source>
        <dbReference type="PROSITE" id="PS00745"/>
    </source>
</evidence>
<evidence type="ECO:0000313" key="3">
    <source>
        <dbReference type="EMBL" id="WQJ53348.1"/>
    </source>
</evidence>
<evidence type="ECO:0000256" key="1">
    <source>
        <dbReference type="ARBA" id="ARBA00010835"/>
    </source>
</evidence>
<dbReference type="Proteomes" id="UP001358193">
    <property type="component" value="Segment"/>
</dbReference>
<proteinExistence type="inferred from homology"/>
<dbReference type="Pfam" id="PF00472">
    <property type="entry name" value="RF-1"/>
    <property type="match status" value="1"/>
</dbReference>
<dbReference type="EMBL" id="OR769223">
    <property type="protein sequence ID" value="WQJ53348.1"/>
    <property type="molecule type" value="Genomic_DNA"/>
</dbReference>
<dbReference type="PANTHER" id="PTHR43804:SF9">
    <property type="entry name" value="PEPTIDE CHAIN RELEASE FACTOR HOMOLOG-RELATED"/>
    <property type="match status" value="1"/>
</dbReference>
<protein>
    <recommendedName>
        <fullName evidence="2">Prokaryotic-type class I peptide chain release factors domain-containing protein</fullName>
    </recommendedName>
</protein>
<accession>A0ABZ0Z2G4</accession>
<reference evidence="3 4" key="1">
    <citation type="submission" date="2023-11" db="EMBL/GenBank/DDBJ databases">
        <authorList>
            <person name="Cook R."/>
            <person name="Crisci M."/>
            <person name="Pye H."/>
            <person name="Adriaenssens E."/>
            <person name="Santini J."/>
        </authorList>
    </citation>
    <scope>NUCLEOTIDE SEQUENCE [LARGE SCALE GENOMIC DNA]</scope>
    <source>
        <strain evidence="3">Lak_Megaphage_Sonny</strain>
    </source>
</reference>
<dbReference type="PROSITE" id="PS00745">
    <property type="entry name" value="RF_PROK_I"/>
    <property type="match status" value="1"/>
</dbReference>
<keyword evidence="4" id="KW-1185">Reference proteome</keyword>
<dbReference type="InterPro" id="IPR017509">
    <property type="entry name" value="PrfH"/>
</dbReference>
<dbReference type="Gene3D" id="3.30.160.20">
    <property type="match status" value="1"/>
</dbReference>
<dbReference type="InterPro" id="IPR050057">
    <property type="entry name" value="Prokaryotic/Mito_RF"/>
</dbReference>
<sequence>MKTYIQITGGRGPAECAKVVVLVMKELLKRYPALKLVDYEQHNDYARCLMSAVLSGDFNQDEIANMQKEWEGPVLWVATKNSFRPNHKRKNWFVGIHFFNEADLIEISDKDIRYETSRSSGAGGQNVNKVETAVKAIHIPTGISVRCKDERAQALNKAKAKERLIVKLAEMNKEKEADQTKENWSMHSSLERGNPVKTFKGEI</sequence>
<dbReference type="PANTHER" id="PTHR43804">
    <property type="entry name" value="LD18447P"/>
    <property type="match status" value="1"/>
</dbReference>
<name>A0ABZ0Z2G4_9CAUD</name>
<dbReference type="NCBIfam" id="TIGR03072">
    <property type="entry name" value="release_prfH"/>
    <property type="match status" value="1"/>
</dbReference>
<dbReference type="Gene3D" id="3.30.70.1660">
    <property type="match status" value="1"/>
</dbReference>
<feature type="domain" description="Prokaryotic-type class I peptide chain release factors" evidence="2">
    <location>
        <begin position="118"/>
        <end position="134"/>
    </location>
</feature>
<dbReference type="SUPFAM" id="SSF75620">
    <property type="entry name" value="Release factor"/>
    <property type="match status" value="1"/>
</dbReference>
<evidence type="ECO:0000313" key="4">
    <source>
        <dbReference type="Proteomes" id="UP001358193"/>
    </source>
</evidence>
<organism evidence="3 4">
    <name type="scientific">phage Lak_Megaphage_Sonny</name>
    <dbReference type="NCBI Taxonomy" id="3109229"/>
    <lineage>
        <taxon>Viruses</taxon>
        <taxon>Duplodnaviria</taxon>
        <taxon>Heunggongvirae</taxon>
        <taxon>Uroviricota</taxon>
        <taxon>Caudoviricetes</taxon>
        <taxon>Caudoviricetes code 15 clade</taxon>
    </lineage>
</organism>